<dbReference type="Gene3D" id="3.90.25.10">
    <property type="entry name" value="UDP-galactose 4-epimerase, domain 1"/>
    <property type="match status" value="1"/>
</dbReference>
<evidence type="ECO:0000313" key="2">
    <source>
        <dbReference type="Proteomes" id="UP001601992"/>
    </source>
</evidence>
<dbReference type="InterPro" id="IPR036291">
    <property type="entry name" value="NAD(P)-bd_dom_sf"/>
</dbReference>
<organism evidence="1 2">
    <name type="scientific">Nocardia jiangxiensis</name>
    <dbReference type="NCBI Taxonomy" id="282685"/>
    <lineage>
        <taxon>Bacteria</taxon>
        <taxon>Bacillati</taxon>
        <taxon>Actinomycetota</taxon>
        <taxon>Actinomycetes</taxon>
        <taxon>Mycobacteriales</taxon>
        <taxon>Nocardiaceae</taxon>
        <taxon>Nocardia</taxon>
    </lineage>
</organism>
<sequence>MTSTYMGNRLPYLAEHVLNWSGVPVVHIRPTVFLDNPIFTGLAAPSLRERNVLALPFGTGRTSPIATSDVARTIAAVLSDPARRVGDVYELTGPARLDIDGLAAEYTAGLHRQIRGADIPQETWVEEVPETAGLPAHVEQHLATMALLRRAGRYDRATDDVEKIAGQPPCTVGQYIAEHPELFS</sequence>
<dbReference type="EMBL" id="JBIAQY010000038">
    <property type="protein sequence ID" value="MFF3575109.1"/>
    <property type="molecule type" value="Genomic_DNA"/>
</dbReference>
<proteinExistence type="predicted"/>
<dbReference type="InterPro" id="IPR051604">
    <property type="entry name" value="Ergot_Alk_Oxidoreductase"/>
</dbReference>
<dbReference type="Gene3D" id="3.40.50.720">
    <property type="entry name" value="NAD(P)-binding Rossmann-like Domain"/>
    <property type="match status" value="1"/>
</dbReference>
<dbReference type="RefSeq" id="WP_387407090.1">
    <property type="nucleotide sequence ID" value="NZ_JBIAQY010000038.1"/>
</dbReference>
<dbReference type="Proteomes" id="UP001601992">
    <property type="component" value="Unassembled WGS sequence"/>
</dbReference>
<dbReference type="PANTHER" id="PTHR43162">
    <property type="match status" value="1"/>
</dbReference>
<name>A0ABW6SFW3_9NOCA</name>
<reference evidence="1 2" key="1">
    <citation type="submission" date="2024-10" db="EMBL/GenBank/DDBJ databases">
        <title>The Natural Products Discovery Center: Release of the First 8490 Sequenced Strains for Exploring Actinobacteria Biosynthetic Diversity.</title>
        <authorList>
            <person name="Kalkreuter E."/>
            <person name="Kautsar S.A."/>
            <person name="Yang D."/>
            <person name="Bader C.D."/>
            <person name="Teijaro C.N."/>
            <person name="Fluegel L."/>
            <person name="Davis C.M."/>
            <person name="Simpson J.R."/>
            <person name="Lauterbach L."/>
            <person name="Steele A.D."/>
            <person name="Gui C."/>
            <person name="Meng S."/>
            <person name="Li G."/>
            <person name="Viehrig K."/>
            <person name="Ye F."/>
            <person name="Su P."/>
            <person name="Kiefer A.F."/>
            <person name="Nichols A."/>
            <person name="Cepeda A.J."/>
            <person name="Yan W."/>
            <person name="Fan B."/>
            <person name="Jiang Y."/>
            <person name="Adhikari A."/>
            <person name="Zheng C.-J."/>
            <person name="Schuster L."/>
            <person name="Cowan T.M."/>
            <person name="Smanski M.J."/>
            <person name="Chevrette M.G."/>
            <person name="De Carvalho L.P.S."/>
            <person name="Shen B."/>
        </authorList>
    </citation>
    <scope>NUCLEOTIDE SEQUENCE [LARGE SCALE GENOMIC DNA]</scope>
    <source>
        <strain evidence="1 2">NPDC002593</strain>
    </source>
</reference>
<gene>
    <name evidence="1" type="ORF">ACFYXQ_45980</name>
</gene>
<dbReference type="SUPFAM" id="SSF51735">
    <property type="entry name" value="NAD(P)-binding Rossmann-fold domains"/>
    <property type="match status" value="1"/>
</dbReference>
<comment type="caution">
    <text evidence="1">The sequence shown here is derived from an EMBL/GenBank/DDBJ whole genome shotgun (WGS) entry which is preliminary data.</text>
</comment>
<evidence type="ECO:0000313" key="1">
    <source>
        <dbReference type="EMBL" id="MFF3575109.1"/>
    </source>
</evidence>
<accession>A0ABW6SFW3</accession>
<evidence type="ECO:0008006" key="3">
    <source>
        <dbReference type="Google" id="ProtNLM"/>
    </source>
</evidence>
<dbReference type="PANTHER" id="PTHR43162:SF1">
    <property type="entry name" value="PRESTALK A DIFFERENTIATION PROTEIN A"/>
    <property type="match status" value="1"/>
</dbReference>
<keyword evidence="2" id="KW-1185">Reference proteome</keyword>
<protein>
    <recommendedName>
        <fullName evidence="3">NmrA-like family protein</fullName>
    </recommendedName>
</protein>